<reference evidence="13" key="1">
    <citation type="submission" date="2011-06" db="UniProtKB">
        <authorList>
            <consortium name="Ensembl"/>
        </authorList>
    </citation>
    <scope>IDENTIFICATION</scope>
    <source>
        <strain evidence="13">Tuebingen</strain>
    </source>
</reference>
<evidence type="ECO:0000256" key="3">
    <source>
        <dbReference type="ARBA" id="ARBA00022530"/>
    </source>
</evidence>
<evidence type="ECO:0000256" key="7">
    <source>
        <dbReference type="ARBA" id="ARBA00023157"/>
    </source>
</evidence>
<comment type="subcellular location">
    <subcellularLocation>
        <location evidence="1">Secreted</location>
        <location evidence="1">Extracellular space</location>
        <location evidence="1">Extracellular matrix</location>
    </subcellularLocation>
</comment>
<dbReference type="PROSITE" id="PS01187">
    <property type="entry name" value="EGF_CA"/>
    <property type="match status" value="2"/>
</dbReference>
<evidence type="ECO:0000313" key="14">
    <source>
        <dbReference type="Proteomes" id="UP000000437"/>
    </source>
</evidence>
<evidence type="ECO:0000256" key="8">
    <source>
        <dbReference type="PROSITE-ProRule" id="PRU00076"/>
    </source>
</evidence>
<organism evidence="13">
    <name type="scientific">Danio rerio</name>
    <name type="common">Zebrafish</name>
    <name type="synonym">Brachydanio rerio</name>
    <dbReference type="NCBI Taxonomy" id="7955"/>
    <lineage>
        <taxon>Eukaryota</taxon>
        <taxon>Metazoa</taxon>
        <taxon>Chordata</taxon>
        <taxon>Craniata</taxon>
        <taxon>Vertebrata</taxon>
        <taxon>Euteleostomi</taxon>
        <taxon>Actinopterygii</taxon>
        <taxon>Neopterygii</taxon>
        <taxon>Teleostei</taxon>
        <taxon>Ostariophysi</taxon>
        <taxon>Cypriniformes</taxon>
        <taxon>Danionidae</taxon>
        <taxon>Danioninae</taxon>
        <taxon>Danio</taxon>
    </lineage>
</organism>
<dbReference type="InterPro" id="IPR000152">
    <property type="entry name" value="EGF-type_Asp/Asn_hydroxyl_site"/>
</dbReference>
<dbReference type="PROSITE" id="PS00010">
    <property type="entry name" value="ASX_HYDROXYL"/>
    <property type="match status" value="3"/>
</dbReference>
<dbReference type="PaxDb" id="7955-ENSDARP00000111013"/>
<dbReference type="Gene3D" id="2.10.70.10">
    <property type="entry name" value="Complement Module, domain 1"/>
    <property type="match status" value="3"/>
</dbReference>
<protein>
    <submittedName>
        <fullName evidence="13 15">Si:dkey-163f14.6</fullName>
    </submittedName>
</protein>
<evidence type="ECO:0000256" key="2">
    <source>
        <dbReference type="ARBA" id="ARBA00006127"/>
    </source>
</evidence>
<name>E7F5H0_DANRE</name>
<evidence type="ECO:0000313" key="16">
    <source>
        <dbReference type="ZFIN" id="ZDB-GENE-141215-18"/>
    </source>
</evidence>
<feature type="signal peptide" evidence="10">
    <location>
        <begin position="1"/>
        <end position="24"/>
    </location>
</feature>
<keyword evidence="3" id="KW-0964">Secreted</keyword>
<dbReference type="CDD" id="cd00054">
    <property type="entry name" value="EGF_CA"/>
    <property type="match status" value="3"/>
</dbReference>
<dbReference type="Proteomes" id="UP000000437">
    <property type="component" value="Chromosome 11"/>
</dbReference>
<dbReference type="HOGENOM" id="CLU_385254_0_0_1"/>
<dbReference type="Pfam" id="PF07645">
    <property type="entry name" value="EGF_CA"/>
    <property type="match status" value="2"/>
</dbReference>
<dbReference type="InterPro" id="IPR035976">
    <property type="entry name" value="Sushi/SCR/CCP_sf"/>
</dbReference>
<dbReference type="InterPro" id="IPR001881">
    <property type="entry name" value="EGF-like_Ca-bd_dom"/>
</dbReference>
<dbReference type="GO" id="GO:0048251">
    <property type="term" value="P:elastic fiber assembly"/>
    <property type="evidence" value="ECO:0000318"/>
    <property type="project" value="GO_Central"/>
</dbReference>
<keyword evidence="6" id="KW-0677">Repeat</keyword>
<dbReference type="OMA" id="SCVSGQW"/>
<accession>E7F5H0</accession>
<dbReference type="Pfam" id="PF12662">
    <property type="entry name" value="cEGF"/>
    <property type="match status" value="1"/>
</dbReference>
<evidence type="ECO:0000313" key="13">
    <source>
        <dbReference type="Ensembl" id="ENSDARP00000111013"/>
    </source>
</evidence>
<proteinExistence type="inferred from homology"/>
<dbReference type="GeneTree" id="ENSGT00940000165409"/>
<feature type="domain" description="Sushi" evidence="12">
    <location>
        <begin position="26"/>
        <end position="80"/>
    </location>
</feature>
<dbReference type="PROSITE" id="PS50026">
    <property type="entry name" value="EGF_3"/>
    <property type="match status" value="2"/>
</dbReference>
<dbReference type="Ensembl" id="ENSDART00000122756.3">
    <property type="protein sequence ID" value="ENSDARP00000111013.1"/>
    <property type="gene ID" value="ENSDARG00000091602.3"/>
</dbReference>
<dbReference type="Pfam" id="PF00084">
    <property type="entry name" value="Sushi"/>
    <property type="match status" value="3"/>
</dbReference>
<feature type="chain" id="PRO_5044730154" evidence="10">
    <location>
        <begin position="25"/>
        <end position="740"/>
    </location>
</feature>
<keyword evidence="4 8" id="KW-0245">EGF-like domain</keyword>
<dbReference type="InterPro" id="IPR000436">
    <property type="entry name" value="Sushi_SCR_CCP_dom"/>
</dbReference>
<evidence type="ECO:0000256" key="9">
    <source>
        <dbReference type="PROSITE-ProRule" id="PRU00302"/>
    </source>
</evidence>
<dbReference type="InterPro" id="IPR049883">
    <property type="entry name" value="NOTCH1_EGF-like"/>
</dbReference>
<accession>A0A8M3BDS4</accession>
<dbReference type="GO" id="GO:0005509">
    <property type="term" value="F:calcium ion binding"/>
    <property type="evidence" value="ECO:0007669"/>
    <property type="project" value="InterPro"/>
</dbReference>
<dbReference type="SMART" id="SM00179">
    <property type="entry name" value="EGF_CA"/>
    <property type="match status" value="4"/>
</dbReference>
<reference evidence="15" key="3">
    <citation type="submission" date="2025-04" db="UniProtKB">
        <authorList>
            <consortium name="RefSeq"/>
        </authorList>
    </citation>
    <scope>IDENTIFICATION</scope>
    <source>
        <strain evidence="15">Tuebingen</strain>
    </source>
</reference>
<dbReference type="RefSeq" id="XP_009304399.1">
    <property type="nucleotide sequence ID" value="XM_009306124.4"/>
</dbReference>
<dbReference type="FunFam" id="2.10.25.10:FF:000010">
    <property type="entry name" value="Pro-epidermal growth factor"/>
    <property type="match status" value="1"/>
</dbReference>
<dbReference type="eggNOG" id="KOG1217">
    <property type="taxonomic scope" value="Eukaryota"/>
</dbReference>
<keyword evidence="9" id="KW-0768">Sushi</keyword>
<gene>
    <name evidence="13 15 16" type="primary">si:dkey-163f14.6</name>
</gene>
<dbReference type="PANTHER" id="PTHR24050">
    <property type="entry name" value="PA14 DOMAIN-CONTAINING PROTEIN"/>
    <property type="match status" value="1"/>
</dbReference>
<keyword evidence="14" id="KW-1185">Reference proteome</keyword>
<feature type="domain" description="EGF-like" evidence="11">
    <location>
        <begin position="565"/>
        <end position="605"/>
    </location>
</feature>
<dbReference type="OrthoDB" id="446173at2759"/>
<feature type="domain" description="EGF-like" evidence="11">
    <location>
        <begin position="648"/>
        <end position="689"/>
    </location>
</feature>
<evidence type="ECO:0000259" key="12">
    <source>
        <dbReference type="PROSITE" id="PS50923"/>
    </source>
</evidence>
<evidence type="ECO:0000256" key="1">
    <source>
        <dbReference type="ARBA" id="ARBA00004498"/>
    </source>
</evidence>
<dbReference type="PROSITE" id="PS01186">
    <property type="entry name" value="EGF_2"/>
    <property type="match status" value="2"/>
</dbReference>
<feature type="domain" description="Sushi" evidence="12">
    <location>
        <begin position="81"/>
        <end position="135"/>
    </location>
</feature>
<dbReference type="SMART" id="SM00181">
    <property type="entry name" value="EGF"/>
    <property type="match status" value="5"/>
</dbReference>
<dbReference type="STRING" id="7955.ENSDARP00000111013"/>
<dbReference type="PANTHER" id="PTHR24050:SF27">
    <property type="entry name" value="FIBRILLIN-1"/>
    <property type="match status" value="1"/>
</dbReference>
<evidence type="ECO:0000313" key="15">
    <source>
        <dbReference type="RefSeq" id="XP_009304399.1"/>
    </source>
</evidence>
<comment type="similarity">
    <text evidence="2">Belongs to the fibulin family.</text>
</comment>
<keyword evidence="5 10" id="KW-0732">Signal</keyword>
<dbReference type="SUPFAM" id="SSF57184">
    <property type="entry name" value="Growth factor receptor domain"/>
    <property type="match status" value="2"/>
</dbReference>
<dbReference type="Gene3D" id="2.10.25.10">
    <property type="entry name" value="Laminin"/>
    <property type="match status" value="5"/>
</dbReference>
<evidence type="ECO:0000256" key="5">
    <source>
        <dbReference type="ARBA" id="ARBA00022729"/>
    </source>
</evidence>
<comment type="caution">
    <text evidence="8">Lacks conserved residue(s) required for the propagation of feature annotation.</text>
</comment>
<dbReference type="SUPFAM" id="SSF57535">
    <property type="entry name" value="Complement control module/SCR domain"/>
    <property type="match status" value="3"/>
</dbReference>
<reference evidence="13 14" key="2">
    <citation type="journal article" date="2013" name="Nature">
        <title>The zebrafish reference genome sequence and its relationship to the human genome.</title>
        <authorList>
            <consortium name="Genome Reference Consortium Zebrafish"/>
            <person name="Howe K."/>
            <person name="Clark M.D."/>
            <person name="Torroja C.F."/>
            <person name="Torrance J."/>
            <person name="Berthelot C."/>
            <person name="Muffato M."/>
            <person name="Collins J.E."/>
            <person name="Humphray S."/>
            <person name="McLaren K."/>
            <person name="Matthews L."/>
            <person name="McLaren S."/>
            <person name="Sealy I."/>
            <person name="Caccamo M."/>
            <person name="Churcher C."/>
            <person name="Scott C."/>
            <person name="Barrett J.C."/>
            <person name="Koch R."/>
            <person name="Rauch G.J."/>
            <person name="White S."/>
            <person name="Chow W."/>
            <person name="Kilian B."/>
            <person name="Quintais L.T."/>
            <person name="Guerra-Assuncao J.A."/>
            <person name="Zhou Y."/>
            <person name="Gu Y."/>
            <person name="Yen J."/>
            <person name="Vogel J.H."/>
            <person name="Eyre T."/>
            <person name="Redmond S."/>
            <person name="Banerjee R."/>
            <person name="Chi J."/>
            <person name="Fu B."/>
            <person name="Langley E."/>
            <person name="Maguire S.F."/>
            <person name="Laird G.K."/>
            <person name="Lloyd D."/>
            <person name="Kenyon E."/>
            <person name="Donaldson S."/>
            <person name="Sehra H."/>
            <person name="Almeida-King J."/>
            <person name="Loveland J."/>
            <person name="Trevanion S."/>
            <person name="Jones M."/>
            <person name="Quail M."/>
            <person name="Willey D."/>
            <person name="Hunt A."/>
            <person name="Burton J."/>
            <person name="Sims S."/>
            <person name="McLay K."/>
            <person name="Plumb B."/>
            <person name="Davis J."/>
            <person name="Clee C."/>
            <person name="Oliver K."/>
            <person name="Clark R."/>
            <person name="Riddle C."/>
            <person name="Elliot D."/>
            <person name="Eliott D."/>
            <person name="Threadgold G."/>
            <person name="Harden G."/>
            <person name="Ware D."/>
            <person name="Begum S."/>
            <person name="Mortimore B."/>
            <person name="Mortimer B."/>
            <person name="Kerry G."/>
            <person name="Heath P."/>
            <person name="Phillimore B."/>
            <person name="Tracey A."/>
            <person name="Corby N."/>
            <person name="Dunn M."/>
            <person name="Johnson C."/>
            <person name="Wood J."/>
            <person name="Clark S."/>
            <person name="Pelan S."/>
            <person name="Griffiths G."/>
            <person name="Smith M."/>
            <person name="Glithero R."/>
            <person name="Howden P."/>
            <person name="Barker N."/>
            <person name="Lloyd C."/>
            <person name="Stevens C."/>
            <person name="Harley J."/>
            <person name="Holt K."/>
            <person name="Panagiotidis G."/>
            <person name="Lovell J."/>
            <person name="Beasley H."/>
            <person name="Henderson C."/>
            <person name="Gordon D."/>
            <person name="Auger K."/>
            <person name="Wright D."/>
            <person name="Collins J."/>
            <person name="Raisen C."/>
            <person name="Dyer L."/>
            <person name="Leung K."/>
            <person name="Robertson L."/>
            <person name="Ambridge K."/>
            <person name="Leongamornlert D."/>
            <person name="McGuire S."/>
            <person name="Gilderthorp R."/>
            <person name="Griffiths C."/>
            <person name="Manthravadi D."/>
            <person name="Nichol S."/>
            <person name="Barker G."/>
            <person name="Whitehead S."/>
            <person name="Kay M."/>
            <person name="Brown J."/>
            <person name="Murnane C."/>
            <person name="Gray E."/>
            <person name="Humphries M."/>
            <person name="Sycamore N."/>
            <person name="Barker D."/>
            <person name="Saunders D."/>
            <person name="Wallis J."/>
            <person name="Babbage A."/>
            <person name="Hammond S."/>
            <person name="Mashreghi-Mohammadi M."/>
            <person name="Barr L."/>
            <person name="Martin S."/>
            <person name="Wray P."/>
            <person name="Ellington A."/>
            <person name="Matthews N."/>
            <person name="Ellwood M."/>
            <person name="Woodmansey R."/>
            <person name="Clark G."/>
            <person name="Cooper J."/>
            <person name="Cooper J."/>
            <person name="Tromans A."/>
            <person name="Grafham D."/>
            <person name="Skuce C."/>
            <person name="Pandian R."/>
            <person name="Andrews R."/>
            <person name="Harrison E."/>
            <person name="Kimberley A."/>
            <person name="Garnett J."/>
            <person name="Fosker N."/>
            <person name="Hall R."/>
            <person name="Garner P."/>
            <person name="Kelly D."/>
            <person name="Bird C."/>
            <person name="Palmer S."/>
            <person name="Gehring I."/>
            <person name="Berger A."/>
            <person name="Dooley C.M."/>
            <person name="Ersan-Urun Z."/>
            <person name="Eser C."/>
            <person name="Geiger H."/>
            <person name="Geisler M."/>
            <person name="Karotki L."/>
            <person name="Kirn A."/>
            <person name="Konantz J."/>
            <person name="Konantz M."/>
            <person name="Oberlander M."/>
            <person name="Rudolph-Geiger S."/>
            <person name="Teucke M."/>
            <person name="Lanz C."/>
            <person name="Raddatz G."/>
            <person name="Osoegawa K."/>
            <person name="Zhu B."/>
            <person name="Rapp A."/>
            <person name="Widaa S."/>
            <person name="Langford C."/>
            <person name="Yang F."/>
            <person name="Schuster S.C."/>
            <person name="Carter N.P."/>
            <person name="Harrow J."/>
            <person name="Ning Z."/>
            <person name="Herrero J."/>
            <person name="Searle S.M."/>
            <person name="Enright A."/>
            <person name="Geisler R."/>
            <person name="Plasterk R.H."/>
            <person name="Lee C."/>
            <person name="Westerfield M."/>
            <person name="de Jong P.J."/>
            <person name="Zon L.I."/>
            <person name="Postlethwait J.H."/>
            <person name="Nusslein-Volhard C."/>
            <person name="Hubbard T.J."/>
            <person name="Roest Crollius H."/>
            <person name="Rogers J."/>
            <person name="Stemple D.L."/>
        </authorList>
    </citation>
    <scope>NUCLEOTIDE SEQUENCE [LARGE SCALE GENOMIC DNA]</scope>
    <source>
        <strain evidence="13">Tuebingen</strain>
    </source>
</reference>
<dbReference type="ZFIN" id="ZDB-GENE-141215-18">
    <property type="gene designation" value="si:dkey-163f14.6"/>
</dbReference>
<dbReference type="Bgee" id="ENSDARG00000091602">
    <property type="expression patterns" value="Expressed in brain and 16 other cell types or tissues"/>
</dbReference>
<feature type="domain" description="Sushi" evidence="12">
    <location>
        <begin position="459"/>
        <end position="523"/>
    </location>
</feature>
<evidence type="ECO:0000259" key="11">
    <source>
        <dbReference type="PROSITE" id="PS50026"/>
    </source>
</evidence>
<evidence type="ECO:0000256" key="4">
    <source>
        <dbReference type="ARBA" id="ARBA00022536"/>
    </source>
</evidence>
<dbReference type="FunFam" id="2.10.25.10:FF:000119">
    <property type="entry name" value="vitamin K-dependent protein S"/>
    <property type="match status" value="1"/>
</dbReference>
<dbReference type="Pfam" id="PF14670">
    <property type="entry name" value="FXa_inhibition"/>
    <property type="match status" value="1"/>
</dbReference>
<dbReference type="AlphaFoldDB" id="E7F5H0"/>
<dbReference type="InterPro" id="IPR009030">
    <property type="entry name" value="Growth_fac_rcpt_cys_sf"/>
</dbReference>
<dbReference type="EMBL" id="CR790368">
    <property type="status" value="NOT_ANNOTATED_CDS"/>
    <property type="molecule type" value="Genomic_DNA"/>
</dbReference>
<dbReference type="GeneID" id="100332398"/>
<dbReference type="InterPro" id="IPR026823">
    <property type="entry name" value="cEGF"/>
</dbReference>
<dbReference type="PROSITE" id="PS50923">
    <property type="entry name" value="SUSHI"/>
    <property type="match status" value="3"/>
</dbReference>
<keyword evidence="7" id="KW-1015">Disulfide bond</keyword>
<dbReference type="SMART" id="SM00032">
    <property type="entry name" value="CCP"/>
    <property type="match status" value="3"/>
</dbReference>
<evidence type="ECO:0000256" key="10">
    <source>
        <dbReference type="SAM" id="SignalP"/>
    </source>
</evidence>
<dbReference type="CDD" id="cd00033">
    <property type="entry name" value="CCP"/>
    <property type="match status" value="3"/>
</dbReference>
<dbReference type="InterPro" id="IPR052235">
    <property type="entry name" value="Nephronectin_domain"/>
</dbReference>
<keyword evidence="3" id="KW-0272">Extracellular matrix</keyword>
<evidence type="ECO:0000256" key="6">
    <source>
        <dbReference type="ARBA" id="ARBA00022737"/>
    </source>
</evidence>
<dbReference type="InterPro" id="IPR018097">
    <property type="entry name" value="EGF_Ca-bd_CS"/>
</dbReference>
<sequence>MLGWRGTLLCAFLSPLWTLTPGSADKGCSGFGHLENGRMFFRYGGLYVTFTCNPGFRIHGYRTSSCVSGQWARDPPLCVASGCPGPGDLLHGSAVVSRDRSLASFSCDAGFYLSGSALLYCKGKNWNSTKPVCKVADIMSVLHLNQEFLHGPAYVPTSLKNHLHSHLNTMAITAHKDTFLKSALLEVPHVTLDLTDDKQTSRKPVEKKPSKSVLFAAEPIKNPENIKDLIRSSDLQKPVPVTSNVNTMSFASSFYNFILTTTSSSFNTPSVNSQQVKIMDQMFTETPYRRNEKGYQSTCVTDTTSVTTSAERLLEYLKNKPLTTLAPNINTLGTNDYLQSGILDNEHSATFKSPTASYPRFMLSENESANYLKPTAPSTCRGLCEQDVQKTSPSTNPIGHASSSMQITKIASDLPPVDVHRFIYNAEDQQVNDKSNQSDVKLTFESLEDLPSFPTRKRPVCPYPPFPSHGTFYFRSIKNPGPLQYKHYIQYACYPGYTLTSGDVYSYCEHDGQWSGQTPLCLELTPCSLHNGGCSQICRVNEHHRAQCVCKPGFLLLEDQRTCRDLDECVEELHLCQQACENTLGSYRCSCSPGFQLSADGTSCSDVDECQLVGRALCEFGCINTPGSFQCLCAEGHQLDSTNRHCIDINECEEEQLHMCEWKCVNLPGTYKCICPRGYRLHSNRHQCEDINECELKNGSCSHLCINHRGDYKCACPETHRISPYNPKNCLPVERHLKIT</sequence>
<dbReference type="AGR" id="ZFIN:ZDB-GENE-141215-18"/>
<dbReference type="InterPro" id="IPR000742">
    <property type="entry name" value="EGF"/>
</dbReference>